<keyword evidence="3" id="KW-1185">Reference proteome</keyword>
<feature type="domain" description="SnoaL-like" evidence="1">
    <location>
        <begin position="9"/>
        <end position="109"/>
    </location>
</feature>
<protein>
    <submittedName>
        <fullName evidence="2">SnoaL-like domain protein</fullName>
    </submittedName>
</protein>
<dbReference type="AlphaFoldDB" id="A0A518ESY5"/>
<proteinExistence type="predicted"/>
<dbReference type="InterPro" id="IPR037401">
    <property type="entry name" value="SnoaL-like"/>
</dbReference>
<sequence length="152" mass="17049">MHPNEALLHEFYGAFARRDASAMAAAYADDARFSDPVFPNLDASEVRAMWKMLLERGKDLAVTFGGISADDARGKAHWEATYTFSATGRTVHNVIDATFEFRDGKIVRHVDAFDFWRWSRMALGAKGTLLGWTPLVRNKVRETAARQLAKAK</sequence>
<dbReference type="Gene3D" id="3.10.450.50">
    <property type="match status" value="1"/>
</dbReference>
<dbReference type="Proteomes" id="UP000320390">
    <property type="component" value="Chromosome"/>
</dbReference>
<dbReference type="OrthoDB" id="391735at2"/>
<dbReference type="SUPFAM" id="SSF54427">
    <property type="entry name" value="NTF2-like"/>
    <property type="match status" value="1"/>
</dbReference>
<dbReference type="Pfam" id="PF12680">
    <property type="entry name" value="SnoaL_2"/>
    <property type="match status" value="1"/>
</dbReference>
<accession>A0A518ESY5</accession>
<organism evidence="2 3">
    <name type="scientific">Saltatorellus ferox</name>
    <dbReference type="NCBI Taxonomy" id="2528018"/>
    <lineage>
        <taxon>Bacteria</taxon>
        <taxon>Pseudomonadati</taxon>
        <taxon>Planctomycetota</taxon>
        <taxon>Planctomycetia</taxon>
        <taxon>Planctomycetia incertae sedis</taxon>
        <taxon>Saltatorellus</taxon>
    </lineage>
</organism>
<reference evidence="2 3" key="1">
    <citation type="submission" date="2019-02" db="EMBL/GenBank/DDBJ databases">
        <title>Deep-cultivation of Planctomycetes and their phenomic and genomic characterization uncovers novel biology.</title>
        <authorList>
            <person name="Wiegand S."/>
            <person name="Jogler M."/>
            <person name="Boedeker C."/>
            <person name="Pinto D."/>
            <person name="Vollmers J."/>
            <person name="Rivas-Marin E."/>
            <person name="Kohn T."/>
            <person name="Peeters S.H."/>
            <person name="Heuer A."/>
            <person name="Rast P."/>
            <person name="Oberbeckmann S."/>
            <person name="Bunk B."/>
            <person name="Jeske O."/>
            <person name="Meyerdierks A."/>
            <person name="Storesund J.E."/>
            <person name="Kallscheuer N."/>
            <person name="Luecker S."/>
            <person name="Lage O.M."/>
            <person name="Pohl T."/>
            <person name="Merkel B.J."/>
            <person name="Hornburger P."/>
            <person name="Mueller R.-W."/>
            <person name="Bruemmer F."/>
            <person name="Labrenz M."/>
            <person name="Spormann A.M."/>
            <person name="Op den Camp H."/>
            <person name="Overmann J."/>
            <person name="Amann R."/>
            <person name="Jetten M.S.M."/>
            <person name="Mascher T."/>
            <person name="Medema M.H."/>
            <person name="Devos D.P."/>
            <person name="Kaster A.-K."/>
            <person name="Ovreas L."/>
            <person name="Rohde M."/>
            <person name="Galperin M.Y."/>
            <person name="Jogler C."/>
        </authorList>
    </citation>
    <scope>NUCLEOTIDE SEQUENCE [LARGE SCALE GENOMIC DNA]</scope>
    <source>
        <strain evidence="2 3">Poly30</strain>
    </source>
</reference>
<dbReference type="RefSeq" id="WP_145198067.1">
    <property type="nucleotide sequence ID" value="NZ_CP036434.1"/>
</dbReference>
<evidence type="ECO:0000313" key="2">
    <source>
        <dbReference type="EMBL" id="QDV07207.1"/>
    </source>
</evidence>
<name>A0A518ESY5_9BACT</name>
<dbReference type="EMBL" id="CP036434">
    <property type="protein sequence ID" value="QDV07207.1"/>
    <property type="molecule type" value="Genomic_DNA"/>
</dbReference>
<gene>
    <name evidence="2" type="ORF">Poly30_27260</name>
</gene>
<dbReference type="InterPro" id="IPR032710">
    <property type="entry name" value="NTF2-like_dom_sf"/>
</dbReference>
<evidence type="ECO:0000259" key="1">
    <source>
        <dbReference type="Pfam" id="PF12680"/>
    </source>
</evidence>
<evidence type="ECO:0000313" key="3">
    <source>
        <dbReference type="Proteomes" id="UP000320390"/>
    </source>
</evidence>